<sequence>MNVCAQDTEKGTRDVMEQGQGQERRGKSVSAQDFPTPADPSVRRTPGAQDGGVVGDNGGGLWGGWERNEVILTWPRDGGWGRDEEGEEVEPQAYVRPLGYTQTQKISFRNLLFRSTMPDGSLVGMLATEQRRKRGERVRALSGAWCVVVVRGGCRPGEEGVVNGYSAHRKP</sequence>
<proteinExistence type="predicted"/>
<feature type="region of interest" description="Disordered" evidence="1">
    <location>
        <begin position="1"/>
        <end position="59"/>
    </location>
</feature>
<feature type="compositionally biased region" description="Basic and acidic residues" evidence="1">
    <location>
        <begin position="7"/>
        <end position="26"/>
    </location>
</feature>
<evidence type="ECO:0000256" key="1">
    <source>
        <dbReference type="SAM" id="MobiDB-lite"/>
    </source>
</evidence>
<keyword evidence="3" id="KW-1185">Reference proteome</keyword>
<reference evidence="2" key="1">
    <citation type="submission" date="2020-03" db="EMBL/GenBank/DDBJ databases">
        <authorList>
            <person name="Weist P."/>
        </authorList>
    </citation>
    <scope>NUCLEOTIDE SEQUENCE</scope>
</reference>
<accession>A0A9N7VPD8</accession>
<feature type="compositionally biased region" description="Gly residues" evidence="1">
    <location>
        <begin position="49"/>
        <end position="59"/>
    </location>
</feature>
<dbReference type="EMBL" id="CADEAL010004109">
    <property type="protein sequence ID" value="CAB1451946.1"/>
    <property type="molecule type" value="Genomic_DNA"/>
</dbReference>
<evidence type="ECO:0000313" key="2">
    <source>
        <dbReference type="EMBL" id="CAB1451946.1"/>
    </source>
</evidence>
<gene>
    <name evidence="2" type="ORF">PLEPLA_LOCUS39685</name>
</gene>
<dbReference type="Proteomes" id="UP001153269">
    <property type="component" value="Unassembled WGS sequence"/>
</dbReference>
<evidence type="ECO:0000313" key="3">
    <source>
        <dbReference type="Proteomes" id="UP001153269"/>
    </source>
</evidence>
<protein>
    <submittedName>
        <fullName evidence="2">Uncharacterized protein</fullName>
    </submittedName>
</protein>
<dbReference type="AlphaFoldDB" id="A0A9N7VPD8"/>
<name>A0A9N7VPD8_PLEPL</name>
<organism evidence="2 3">
    <name type="scientific">Pleuronectes platessa</name>
    <name type="common">European plaice</name>
    <dbReference type="NCBI Taxonomy" id="8262"/>
    <lineage>
        <taxon>Eukaryota</taxon>
        <taxon>Metazoa</taxon>
        <taxon>Chordata</taxon>
        <taxon>Craniata</taxon>
        <taxon>Vertebrata</taxon>
        <taxon>Euteleostomi</taxon>
        <taxon>Actinopterygii</taxon>
        <taxon>Neopterygii</taxon>
        <taxon>Teleostei</taxon>
        <taxon>Neoteleostei</taxon>
        <taxon>Acanthomorphata</taxon>
        <taxon>Carangaria</taxon>
        <taxon>Pleuronectiformes</taxon>
        <taxon>Pleuronectoidei</taxon>
        <taxon>Pleuronectidae</taxon>
        <taxon>Pleuronectes</taxon>
    </lineage>
</organism>
<comment type="caution">
    <text evidence="2">The sequence shown here is derived from an EMBL/GenBank/DDBJ whole genome shotgun (WGS) entry which is preliminary data.</text>
</comment>